<sequence length="159" mass="18074">MEHIEIERKFLPPALPDGLEHYPHKEFLQGYLSTSPTVRVRREGEAYVLTYKGSGLLKREEYNLPLTAESFAHLLEKCDGLRIRKTRYLIPLPGTAYTAEFDRFQGELAGLLLVEVEFPDEASARAFTPPAWFGREVTGDPRYQNSSLSRFGLPGEEKA</sequence>
<dbReference type="InterPro" id="IPR033469">
    <property type="entry name" value="CYTH-like_dom_sf"/>
</dbReference>
<name>A0AA36Y557_9FIRM</name>
<dbReference type="CDD" id="cd07761">
    <property type="entry name" value="CYTH-like_CthTTM-like"/>
    <property type="match status" value="1"/>
</dbReference>
<organism evidence="4 5">
    <name type="scientific">Stomatobaculum longum</name>
    <dbReference type="NCBI Taxonomy" id="796942"/>
    <lineage>
        <taxon>Bacteria</taxon>
        <taxon>Bacillati</taxon>
        <taxon>Bacillota</taxon>
        <taxon>Clostridia</taxon>
        <taxon>Lachnospirales</taxon>
        <taxon>Lachnospiraceae</taxon>
        <taxon>Stomatobaculum</taxon>
    </lineage>
</organism>
<proteinExistence type="predicted"/>
<dbReference type="InterPro" id="IPR023577">
    <property type="entry name" value="CYTH_domain"/>
</dbReference>
<dbReference type="PROSITE" id="PS51707">
    <property type="entry name" value="CYTH"/>
    <property type="match status" value="1"/>
</dbReference>
<reference evidence="4 5" key="1">
    <citation type="submission" date="2011-10" db="EMBL/GenBank/DDBJ databases">
        <title>The Genome Sequence of Lachnospiraceae bacterium ACC2.</title>
        <authorList>
            <consortium name="The Broad Institute Genome Sequencing Platform"/>
            <person name="Earl A."/>
            <person name="Ward D."/>
            <person name="Feldgarden M."/>
            <person name="Gevers D."/>
            <person name="Sizova M."/>
            <person name="Hazen A."/>
            <person name="Epstein S."/>
            <person name="Young S.K."/>
            <person name="Zeng Q."/>
            <person name="Gargeya S."/>
            <person name="Fitzgerald M."/>
            <person name="Haas B."/>
            <person name="Abouelleil A."/>
            <person name="Alvarado L."/>
            <person name="Arachchi H.M."/>
            <person name="Berlin A."/>
            <person name="Brown A."/>
            <person name="Chapman S.B."/>
            <person name="Chen Z."/>
            <person name="Dunbar C."/>
            <person name="Freedman E."/>
            <person name="Gearin G."/>
            <person name="Goldberg J."/>
            <person name="Griggs A."/>
            <person name="Gujja S."/>
            <person name="Heiman D."/>
            <person name="Howarth C."/>
            <person name="Larson L."/>
            <person name="Lui A."/>
            <person name="MacDonald P.J.P."/>
            <person name="Montmayeur A."/>
            <person name="Murphy C."/>
            <person name="Neiman D."/>
            <person name="Pearson M."/>
            <person name="Priest M."/>
            <person name="Roberts A."/>
            <person name="Saif S."/>
            <person name="Shea T."/>
            <person name="Shenoy N."/>
            <person name="Sisk P."/>
            <person name="Stolte C."/>
            <person name="Sykes S."/>
            <person name="Wortman J."/>
            <person name="Nusbaum C."/>
            <person name="Birren B."/>
        </authorList>
    </citation>
    <scope>NUCLEOTIDE SEQUENCE [LARGE SCALE GENOMIC DNA]</scope>
    <source>
        <strain evidence="4 5">ACC2</strain>
    </source>
</reference>
<feature type="region of interest" description="Disordered" evidence="2">
    <location>
        <begin position="138"/>
        <end position="159"/>
    </location>
</feature>
<feature type="domain" description="CYTH" evidence="3">
    <location>
        <begin position="3"/>
        <end position="150"/>
    </location>
</feature>
<dbReference type="SMART" id="SM01118">
    <property type="entry name" value="CYTH"/>
    <property type="match status" value="1"/>
</dbReference>
<dbReference type="Gene3D" id="2.40.320.10">
    <property type="entry name" value="Hypothetical Protein Pfu-838710-001"/>
    <property type="match status" value="1"/>
</dbReference>
<dbReference type="EMBL" id="AGEL01000006">
    <property type="protein sequence ID" value="EHO17020.1"/>
    <property type="molecule type" value="Genomic_DNA"/>
</dbReference>
<gene>
    <name evidence="4" type="ORF">HMPREF9623_00619</name>
</gene>
<protein>
    <recommendedName>
        <fullName evidence="3">CYTH domain-containing protein</fullName>
    </recommendedName>
</protein>
<dbReference type="PIRSF" id="PIRSF016487">
    <property type="entry name" value="CYTH_UCP016487"/>
    <property type="match status" value="1"/>
</dbReference>
<evidence type="ECO:0000256" key="1">
    <source>
        <dbReference type="PIRSR" id="PIRSR016487-1"/>
    </source>
</evidence>
<dbReference type="PANTHER" id="PTHR40114:SF1">
    <property type="entry name" value="SLR0698 PROTEIN"/>
    <property type="match status" value="1"/>
</dbReference>
<dbReference type="Proteomes" id="UP000018466">
    <property type="component" value="Unassembled WGS sequence"/>
</dbReference>
<dbReference type="RefSeq" id="WP_009532452.1">
    <property type="nucleotide sequence ID" value="NZ_JH590862.1"/>
</dbReference>
<evidence type="ECO:0000313" key="4">
    <source>
        <dbReference type="EMBL" id="EHO17020.1"/>
    </source>
</evidence>
<evidence type="ECO:0000313" key="5">
    <source>
        <dbReference type="Proteomes" id="UP000018466"/>
    </source>
</evidence>
<keyword evidence="5" id="KW-1185">Reference proteome</keyword>
<evidence type="ECO:0000259" key="3">
    <source>
        <dbReference type="PROSITE" id="PS51707"/>
    </source>
</evidence>
<comment type="caution">
    <text evidence="4">The sequence shown here is derived from an EMBL/GenBank/DDBJ whole genome shotgun (WGS) entry which is preliminary data.</text>
</comment>
<evidence type="ECO:0000256" key="2">
    <source>
        <dbReference type="SAM" id="MobiDB-lite"/>
    </source>
</evidence>
<dbReference type="SUPFAM" id="SSF55154">
    <property type="entry name" value="CYTH-like phosphatases"/>
    <property type="match status" value="1"/>
</dbReference>
<dbReference type="PANTHER" id="PTHR40114">
    <property type="entry name" value="SLR0698 PROTEIN"/>
    <property type="match status" value="1"/>
</dbReference>
<feature type="active site" description="Proton acceptor" evidence="1">
    <location>
        <position position="31"/>
    </location>
</feature>
<dbReference type="Pfam" id="PF01928">
    <property type="entry name" value="CYTH"/>
    <property type="match status" value="1"/>
</dbReference>
<dbReference type="AlphaFoldDB" id="A0AA36Y557"/>
<dbReference type="InterPro" id="IPR012042">
    <property type="entry name" value="NeuTTM/CthTTM-like"/>
</dbReference>
<dbReference type="GeneID" id="86940399"/>
<accession>A0AA36Y557</accession>